<sequence>DAGCTMEEIDAALSKPIGVPPTGLFGLWDLIGLDVMDLVAANLRDNLPAGDVGLAYAKLPQVAQDMLARGQIGRKAGAGFYRMSKTGDGERFKETFDVAAGDWRGSADVELPDNLLNAVGLLFDDGPLGKLAWQVMGGTLLYAADLVPQISDDVVNIDNAIRWGFGWRQGPFELLDALGPERIIDRLEDEGRPIPKMLQVIRGAGSNSFYRKNGAEYLGLDGAWHSV</sequence>
<dbReference type="PANTHER" id="PTHR48075:SF7">
    <property type="entry name" value="3-HYDROXYACYL-COA DEHYDROGENASE-RELATED"/>
    <property type="match status" value="1"/>
</dbReference>
<gene>
    <name evidence="2" type="ORF">METZ01_LOCUS386600</name>
</gene>
<name>A0A382UHJ6_9ZZZZ</name>
<dbReference type="GO" id="GO:0006631">
    <property type="term" value="P:fatty acid metabolic process"/>
    <property type="evidence" value="ECO:0007669"/>
    <property type="project" value="InterPro"/>
</dbReference>
<feature type="non-terminal residue" evidence="2">
    <location>
        <position position="1"/>
    </location>
</feature>
<dbReference type="SUPFAM" id="SSF48179">
    <property type="entry name" value="6-phosphogluconate dehydrogenase C-terminal domain-like"/>
    <property type="match status" value="2"/>
</dbReference>
<accession>A0A382UHJ6</accession>
<dbReference type="PANTHER" id="PTHR48075">
    <property type="entry name" value="3-HYDROXYACYL-COA DEHYDROGENASE FAMILY PROTEIN"/>
    <property type="match status" value="1"/>
</dbReference>
<organism evidence="2">
    <name type="scientific">marine metagenome</name>
    <dbReference type="NCBI Taxonomy" id="408172"/>
    <lineage>
        <taxon>unclassified sequences</taxon>
        <taxon>metagenomes</taxon>
        <taxon>ecological metagenomes</taxon>
    </lineage>
</organism>
<dbReference type="InterPro" id="IPR006108">
    <property type="entry name" value="3HC_DH_C"/>
</dbReference>
<dbReference type="Pfam" id="PF00725">
    <property type="entry name" value="3HCDH"/>
    <property type="match status" value="1"/>
</dbReference>
<dbReference type="AlphaFoldDB" id="A0A382UHJ6"/>
<evidence type="ECO:0000259" key="1">
    <source>
        <dbReference type="Pfam" id="PF00725"/>
    </source>
</evidence>
<dbReference type="EMBL" id="UINC01144314">
    <property type="protein sequence ID" value="SVD33746.1"/>
    <property type="molecule type" value="Genomic_DNA"/>
</dbReference>
<dbReference type="Gene3D" id="1.10.1040.50">
    <property type="match status" value="1"/>
</dbReference>
<dbReference type="InterPro" id="IPR008927">
    <property type="entry name" value="6-PGluconate_DH-like_C_sf"/>
</dbReference>
<evidence type="ECO:0000313" key="2">
    <source>
        <dbReference type="EMBL" id="SVD33746.1"/>
    </source>
</evidence>
<protein>
    <recommendedName>
        <fullName evidence="1">3-hydroxyacyl-CoA dehydrogenase C-terminal domain-containing protein</fullName>
    </recommendedName>
</protein>
<feature type="domain" description="3-hydroxyacyl-CoA dehydrogenase C-terminal" evidence="1">
    <location>
        <begin position="3"/>
        <end position="82"/>
    </location>
</feature>
<dbReference type="GO" id="GO:0016616">
    <property type="term" value="F:oxidoreductase activity, acting on the CH-OH group of donors, NAD or NADP as acceptor"/>
    <property type="evidence" value="ECO:0007669"/>
    <property type="project" value="InterPro"/>
</dbReference>
<reference evidence="2" key="1">
    <citation type="submission" date="2018-05" db="EMBL/GenBank/DDBJ databases">
        <authorList>
            <person name="Lanie J.A."/>
            <person name="Ng W.-L."/>
            <person name="Kazmierczak K.M."/>
            <person name="Andrzejewski T.M."/>
            <person name="Davidsen T.M."/>
            <person name="Wayne K.J."/>
            <person name="Tettelin H."/>
            <person name="Glass J.I."/>
            <person name="Rusch D."/>
            <person name="Podicherti R."/>
            <person name="Tsui H.-C.T."/>
            <person name="Winkler M.E."/>
        </authorList>
    </citation>
    <scope>NUCLEOTIDE SEQUENCE</scope>
</reference>
<proteinExistence type="predicted"/>